<dbReference type="Proteomes" id="UP000230790">
    <property type="component" value="Unassembled WGS sequence"/>
</dbReference>
<evidence type="ECO:0000313" key="1">
    <source>
        <dbReference type="EMBL" id="PJF48706.1"/>
    </source>
</evidence>
<comment type="caution">
    <text evidence="1">The sequence shown here is derived from an EMBL/GenBank/DDBJ whole genome shotgun (WGS) entry which is preliminary data.</text>
</comment>
<evidence type="ECO:0000313" key="2">
    <source>
        <dbReference type="Proteomes" id="UP000230790"/>
    </source>
</evidence>
<protein>
    <submittedName>
        <fullName evidence="1">Uncharacterized protein</fullName>
    </submittedName>
</protein>
<accession>A0A2M8QFX1</accession>
<dbReference type="EMBL" id="PGTN01000008">
    <property type="protein sequence ID" value="PJF48706.1"/>
    <property type="molecule type" value="Genomic_DNA"/>
</dbReference>
<gene>
    <name evidence="1" type="ORF">CUN48_02310</name>
</gene>
<reference evidence="1 2" key="1">
    <citation type="submission" date="2017-11" db="EMBL/GenBank/DDBJ databases">
        <title>Evolution of Phototrophy in the Chloroflexi Phylum Driven by Horizontal Gene Transfer.</title>
        <authorList>
            <person name="Ward L.M."/>
            <person name="Hemp J."/>
            <person name="Shih P.M."/>
            <person name="Mcglynn S.E."/>
            <person name="Fischer W."/>
        </authorList>
    </citation>
    <scope>NUCLEOTIDE SEQUENCE [LARGE SCALE GENOMIC DNA]</scope>
    <source>
        <strain evidence="1">JP3_7</strain>
    </source>
</reference>
<organism evidence="1 2">
    <name type="scientific">Candidatus Thermofonsia Clade 3 bacterium</name>
    <dbReference type="NCBI Taxonomy" id="2364212"/>
    <lineage>
        <taxon>Bacteria</taxon>
        <taxon>Bacillati</taxon>
        <taxon>Chloroflexota</taxon>
        <taxon>Candidatus Thermofontia</taxon>
        <taxon>Candidatus Thermofonsia Clade 3</taxon>
    </lineage>
</organism>
<dbReference type="AlphaFoldDB" id="A0A2M8QFX1"/>
<sequence>MAHRAQRKPALADDPLQRAEPAGKLVVGFTRCGLGVNPIAISPVGDGEQQVADLLGTMRVVAGTGRFLQLLAHLGQPIVVAIPLKAGFLRAMGQFLRLG</sequence>
<name>A0A2M8QFX1_9CHLR</name>
<proteinExistence type="predicted"/>